<dbReference type="GO" id="GO:0003700">
    <property type="term" value="F:DNA-binding transcription factor activity"/>
    <property type="evidence" value="ECO:0007669"/>
    <property type="project" value="InterPro"/>
</dbReference>
<keyword evidence="9" id="KW-1185">Reference proteome</keyword>
<dbReference type="PANTHER" id="PTHR33202">
    <property type="entry name" value="ZINC UPTAKE REGULATION PROTEIN"/>
    <property type="match status" value="1"/>
</dbReference>
<evidence type="ECO:0000256" key="6">
    <source>
        <dbReference type="ARBA" id="ARBA00023163"/>
    </source>
</evidence>
<evidence type="ECO:0000256" key="3">
    <source>
        <dbReference type="ARBA" id="ARBA00022833"/>
    </source>
</evidence>
<dbReference type="SUPFAM" id="SSF46785">
    <property type="entry name" value="Winged helix' DNA-binding domain"/>
    <property type="match status" value="1"/>
</dbReference>
<feature type="binding site" evidence="7">
    <location>
        <position position="145"/>
    </location>
    <ligand>
        <name>Zn(2+)</name>
        <dbReference type="ChEBI" id="CHEBI:29105"/>
    </ligand>
</feature>
<dbReference type="Gene3D" id="1.10.10.10">
    <property type="entry name" value="Winged helix-like DNA-binding domain superfamily/Winged helix DNA-binding domain"/>
    <property type="match status" value="1"/>
</dbReference>
<dbReference type="GO" id="GO:0008270">
    <property type="term" value="F:zinc ion binding"/>
    <property type="evidence" value="ECO:0007669"/>
    <property type="project" value="TreeGrafter"/>
</dbReference>
<dbReference type="Gene3D" id="3.30.1490.190">
    <property type="match status" value="1"/>
</dbReference>
<comment type="similarity">
    <text evidence="1">Belongs to the Fur family.</text>
</comment>
<accession>A0A4Y9VUZ6</accession>
<keyword evidence="2" id="KW-0678">Repressor</keyword>
<reference evidence="8 9" key="1">
    <citation type="submission" date="2018-02" db="EMBL/GenBank/DDBJ databases">
        <title>A novel lanthanide dependent methylotroph, Methylotenera sp. La3113.</title>
        <authorList>
            <person name="Lv H."/>
            <person name="Tani A."/>
        </authorList>
    </citation>
    <scope>NUCLEOTIDE SEQUENCE [LARGE SCALE GENOMIC DNA]</scope>
    <source>
        <strain evidence="8 9">La3113</strain>
    </source>
</reference>
<dbReference type="GO" id="GO:1900376">
    <property type="term" value="P:regulation of secondary metabolite biosynthetic process"/>
    <property type="evidence" value="ECO:0007669"/>
    <property type="project" value="TreeGrafter"/>
</dbReference>
<keyword evidence="3 7" id="KW-0862">Zinc</keyword>
<dbReference type="GO" id="GO:0045892">
    <property type="term" value="P:negative regulation of DNA-templated transcription"/>
    <property type="evidence" value="ECO:0007669"/>
    <property type="project" value="TreeGrafter"/>
</dbReference>
<keyword evidence="5" id="KW-0238">DNA-binding</keyword>
<feature type="binding site" evidence="7">
    <location>
        <position position="148"/>
    </location>
    <ligand>
        <name>Zn(2+)</name>
        <dbReference type="ChEBI" id="CHEBI:29105"/>
    </ligand>
</feature>
<dbReference type="OrthoDB" id="8659436at2"/>
<evidence type="ECO:0000256" key="5">
    <source>
        <dbReference type="ARBA" id="ARBA00023125"/>
    </source>
</evidence>
<keyword evidence="4" id="KW-0805">Transcription regulation</keyword>
<protein>
    <submittedName>
        <fullName evidence="8">Transcriptional repressor</fullName>
    </submittedName>
</protein>
<evidence type="ECO:0000256" key="1">
    <source>
        <dbReference type="ARBA" id="ARBA00007957"/>
    </source>
</evidence>
<proteinExistence type="inferred from homology"/>
<feature type="binding site" evidence="7">
    <location>
        <position position="108"/>
    </location>
    <ligand>
        <name>Zn(2+)</name>
        <dbReference type="ChEBI" id="CHEBI:29105"/>
    </ligand>
</feature>
<keyword evidence="6" id="KW-0804">Transcription</keyword>
<dbReference type="EMBL" id="PQVH01000002">
    <property type="protein sequence ID" value="TFW73154.1"/>
    <property type="molecule type" value="Genomic_DNA"/>
</dbReference>
<comment type="cofactor">
    <cofactor evidence="7">
        <name>Zn(2+)</name>
        <dbReference type="ChEBI" id="CHEBI:29105"/>
    </cofactor>
    <text evidence="7">Binds 1 zinc ion per subunit.</text>
</comment>
<gene>
    <name evidence="8" type="ORF">C3Y98_02060</name>
</gene>
<dbReference type="Proteomes" id="UP000297706">
    <property type="component" value="Unassembled WGS sequence"/>
</dbReference>
<name>A0A4Y9VUZ6_9PROT</name>
<dbReference type="InterPro" id="IPR036390">
    <property type="entry name" value="WH_DNA-bd_sf"/>
</dbReference>
<feature type="binding site" evidence="7">
    <location>
        <position position="111"/>
    </location>
    <ligand>
        <name>Zn(2+)</name>
        <dbReference type="ChEBI" id="CHEBI:29105"/>
    </ligand>
</feature>
<dbReference type="InterPro" id="IPR002481">
    <property type="entry name" value="FUR"/>
</dbReference>
<dbReference type="GO" id="GO:0000976">
    <property type="term" value="F:transcription cis-regulatory region binding"/>
    <property type="evidence" value="ECO:0007669"/>
    <property type="project" value="TreeGrafter"/>
</dbReference>
<evidence type="ECO:0000256" key="7">
    <source>
        <dbReference type="PIRSR" id="PIRSR602481-1"/>
    </source>
</evidence>
<dbReference type="RefSeq" id="WP_135276463.1">
    <property type="nucleotide sequence ID" value="NZ_PQVH01000002.1"/>
</dbReference>
<dbReference type="InterPro" id="IPR036388">
    <property type="entry name" value="WH-like_DNA-bd_sf"/>
</dbReference>
<dbReference type="AlphaFoldDB" id="A0A4Y9VUZ6"/>
<evidence type="ECO:0000313" key="8">
    <source>
        <dbReference type="EMBL" id="TFW73154.1"/>
    </source>
</evidence>
<evidence type="ECO:0000256" key="4">
    <source>
        <dbReference type="ARBA" id="ARBA00023015"/>
    </source>
</evidence>
<dbReference type="Pfam" id="PF01475">
    <property type="entry name" value="FUR"/>
    <property type="match status" value="1"/>
</dbReference>
<evidence type="ECO:0000313" key="9">
    <source>
        <dbReference type="Proteomes" id="UP000297706"/>
    </source>
</evidence>
<evidence type="ECO:0000256" key="2">
    <source>
        <dbReference type="ARBA" id="ARBA00022491"/>
    </source>
</evidence>
<comment type="caution">
    <text evidence="8">The sequence shown here is derived from an EMBL/GenBank/DDBJ whole genome shotgun (WGS) entry which is preliminary data.</text>
</comment>
<sequence>MNTQQIFTDAGLRSTKARLAVLTVLTSARTALSHSEILEQMASQKEFDRVTIYRVLDWLTEHHLIHKISGENRAWKFQFSHNTYTRSEANANKKQLLPNAHQHAHLHCTSCGEVTCIHELKPQFPKQVLELYHVESIDINIKGLCQHCNTQTR</sequence>
<keyword evidence="7" id="KW-0479">Metal-binding</keyword>
<organism evidence="8 9">
    <name type="scientific">Methylotenera oryzisoli</name>
    <dbReference type="NCBI Taxonomy" id="2080758"/>
    <lineage>
        <taxon>Bacteria</taxon>
        <taxon>Pseudomonadati</taxon>
        <taxon>Pseudomonadota</taxon>
        <taxon>Betaproteobacteria</taxon>
        <taxon>Nitrosomonadales</taxon>
        <taxon>Methylophilaceae</taxon>
        <taxon>Methylotenera</taxon>
    </lineage>
</organism>
<dbReference type="InterPro" id="IPR043135">
    <property type="entry name" value="Fur_C"/>
</dbReference>
<dbReference type="PANTHER" id="PTHR33202:SF7">
    <property type="entry name" value="FERRIC UPTAKE REGULATION PROTEIN"/>
    <property type="match status" value="1"/>
</dbReference>